<evidence type="ECO:0000313" key="2">
    <source>
        <dbReference type="EMBL" id="CAB4801598.1"/>
    </source>
</evidence>
<feature type="region of interest" description="Disordered" evidence="1">
    <location>
        <begin position="37"/>
        <end position="79"/>
    </location>
</feature>
<dbReference type="EMBL" id="CAFAAM010000067">
    <property type="protein sequence ID" value="CAB4801598.1"/>
    <property type="molecule type" value="Genomic_DNA"/>
</dbReference>
<gene>
    <name evidence="2" type="ORF">UFOPK3010_00638</name>
</gene>
<name>A0A6J6Y240_9ZZZZ</name>
<dbReference type="AlphaFoldDB" id="A0A6J6Y240"/>
<protein>
    <submittedName>
        <fullName evidence="2">Unannotated protein</fullName>
    </submittedName>
</protein>
<feature type="compositionally biased region" description="Basic residues" evidence="1">
    <location>
        <begin position="37"/>
        <end position="53"/>
    </location>
</feature>
<feature type="compositionally biased region" description="Basic and acidic residues" evidence="1">
    <location>
        <begin position="54"/>
        <end position="73"/>
    </location>
</feature>
<proteinExistence type="predicted"/>
<sequence length="103" mass="11119">MTGAIIDPFPIAIENRESSRDGTYVFTEGDVYLFGGRGKRGPIGRRGGHHGGMGRRDASAKCENADQYRDHSSELSGGAGHEFSFSAGWARLSRCPIVFSPSQ</sequence>
<reference evidence="2" key="1">
    <citation type="submission" date="2020-05" db="EMBL/GenBank/DDBJ databases">
        <authorList>
            <person name="Chiriac C."/>
            <person name="Salcher M."/>
            <person name="Ghai R."/>
            <person name="Kavagutti S V."/>
        </authorList>
    </citation>
    <scope>NUCLEOTIDE SEQUENCE</scope>
</reference>
<evidence type="ECO:0000256" key="1">
    <source>
        <dbReference type="SAM" id="MobiDB-lite"/>
    </source>
</evidence>
<organism evidence="2">
    <name type="scientific">freshwater metagenome</name>
    <dbReference type="NCBI Taxonomy" id="449393"/>
    <lineage>
        <taxon>unclassified sequences</taxon>
        <taxon>metagenomes</taxon>
        <taxon>ecological metagenomes</taxon>
    </lineage>
</organism>
<accession>A0A6J6Y240</accession>